<evidence type="ECO:0000313" key="3">
    <source>
        <dbReference type="EMBL" id="CAD6953589.1"/>
    </source>
</evidence>
<evidence type="ECO:0000256" key="1">
    <source>
        <dbReference type="SAM" id="MobiDB-lite"/>
    </source>
</evidence>
<evidence type="ECO:0000313" key="4">
    <source>
        <dbReference type="Proteomes" id="UP000836402"/>
    </source>
</evidence>
<comment type="caution">
    <text evidence="3">The sequence shown here is derived from an EMBL/GenBank/DDBJ whole genome shotgun (WGS) entry which is preliminary data.</text>
</comment>
<feature type="compositionally biased region" description="Low complexity" evidence="1">
    <location>
        <begin position="75"/>
        <end position="88"/>
    </location>
</feature>
<gene>
    <name evidence="3" type="ORF">JKIAZH3_G3898</name>
</gene>
<accession>A0ABN7J7F4</accession>
<dbReference type="Proteomes" id="UP000836402">
    <property type="component" value="Unassembled WGS sequence"/>
</dbReference>
<keyword evidence="4" id="KW-1185">Reference proteome</keyword>
<feature type="signal peptide" evidence="2">
    <location>
        <begin position="1"/>
        <end position="22"/>
    </location>
</feature>
<dbReference type="EMBL" id="CAJHJG010005922">
    <property type="protein sequence ID" value="CAD6953589.1"/>
    <property type="molecule type" value="Genomic_DNA"/>
</dbReference>
<feature type="region of interest" description="Disordered" evidence="1">
    <location>
        <begin position="34"/>
        <end position="88"/>
    </location>
</feature>
<evidence type="ECO:0000256" key="2">
    <source>
        <dbReference type="SAM" id="SignalP"/>
    </source>
</evidence>
<feature type="compositionally biased region" description="Basic residues" evidence="1">
    <location>
        <begin position="52"/>
        <end position="62"/>
    </location>
</feature>
<protein>
    <submittedName>
        <fullName evidence="3">Uncharacterized protein</fullName>
    </submittedName>
</protein>
<keyword evidence="2" id="KW-0732">Signal</keyword>
<proteinExistence type="predicted"/>
<sequence>MRFSATFTLALFLGLLSTASFALPADQDRQGDDLAARANYRSGPTTSPGWRLSHRSLRHAGSVRRYEEHGLVARQSAPGSASSQQPQS</sequence>
<organism evidence="3 4">
    <name type="scientific">Tilletia caries</name>
    <name type="common">wheat bunt fungus</name>
    <dbReference type="NCBI Taxonomy" id="13290"/>
    <lineage>
        <taxon>Eukaryota</taxon>
        <taxon>Fungi</taxon>
        <taxon>Dikarya</taxon>
        <taxon>Basidiomycota</taxon>
        <taxon>Ustilaginomycotina</taxon>
        <taxon>Exobasidiomycetes</taxon>
        <taxon>Tilletiales</taxon>
        <taxon>Tilletiaceae</taxon>
        <taxon>Tilletia</taxon>
    </lineage>
</organism>
<name>A0ABN7J7F4_9BASI</name>
<feature type="chain" id="PRO_5045351174" evidence="2">
    <location>
        <begin position="23"/>
        <end position="88"/>
    </location>
</feature>
<reference evidence="3" key="1">
    <citation type="submission" date="2020-10" db="EMBL/GenBank/DDBJ databases">
        <authorList>
            <person name="Sedaghatjoo S."/>
        </authorList>
    </citation>
    <scope>NUCLEOTIDE SEQUENCE</scope>
    <source>
        <strain evidence="3">AZH3</strain>
    </source>
</reference>